<dbReference type="EMBL" id="FPBK01000002">
    <property type="protein sequence ID" value="SFU37489.1"/>
    <property type="molecule type" value="Genomic_DNA"/>
</dbReference>
<dbReference type="OrthoDB" id="9798714at2"/>
<dbReference type="Pfam" id="PF01963">
    <property type="entry name" value="TraB_PrgY_gumN"/>
    <property type="match status" value="1"/>
</dbReference>
<accession>A0A1I7FMQ6</accession>
<evidence type="ECO:0000313" key="2">
    <source>
        <dbReference type="Proteomes" id="UP000199138"/>
    </source>
</evidence>
<dbReference type="PANTHER" id="PTHR40590">
    <property type="entry name" value="CYTOPLASMIC PROTEIN-RELATED"/>
    <property type="match status" value="1"/>
</dbReference>
<dbReference type="AlphaFoldDB" id="A0A1I7FMQ6"/>
<keyword evidence="2" id="KW-1185">Reference proteome</keyword>
<proteinExistence type="predicted"/>
<gene>
    <name evidence="1" type="ORF">SAMN05216480_10239</name>
</gene>
<dbReference type="InterPro" id="IPR047111">
    <property type="entry name" value="YbaP-like"/>
</dbReference>
<dbReference type="InterPro" id="IPR002816">
    <property type="entry name" value="TraB/PrgY/GumN_fam"/>
</dbReference>
<reference evidence="1 2" key="1">
    <citation type="submission" date="2016-10" db="EMBL/GenBank/DDBJ databases">
        <authorList>
            <person name="de Groot N.N."/>
        </authorList>
    </citation>
    <scope>NUCLEOTIDE SEQUENCE [LARGE SCALE GENOMIC DNA]</scope>
    <source>
        <strain evidence="1 2">CGMCC 1.12333</strain>
    </source>
</reference>
<dbReference type="Proteomes" id="UP000199138">
    <property type="component" value="Unassembled WGS sequence"/>
</dbReference>
<evidence type="ECO:0000313" key="1">
    <source>
        <dbReference type="EMBL" id="SFU37489.1"/>
    </source>
</evidence>
<evidence type="ECO:0008006" key="3">
    <source>
        <dbReference type="Google" id="ProtNLM"/>
    </source>
</evidence>
<dbReference type="RefSeq" id="WP_093023548.1">
    <property type="nucleotide sequence ID" value="NZ_FPBK01000002.1"/>
</dbReference>
<name>A0A1I7FMQ6_9FLAO</name>
<sequence length="286" mass="32989">MKSLKHWITACIVCIPAVFFGQEKNTIKNSVLWKIEHPNLEKPSYLLGTMHMMCEDDFIIPEKVLKTLNNIDDLVLEVNLSNPKEMEALQKEMTHANKISEDLTDEQFARLDTLIQKIMGVPLKNFDSYGISTLYSMMASKMLPCHKIKSIEMELVKIATENNTNIVSLESVSEQFAYVKKAYPVMESYRLIFLFETYKKDFNKAIEAYLEENITMTVGLIAQEKYMNANSTKYMLHVRNENWVHKMPEMMQEKSNLFAVGTAHLTGEKGLIQLLRQKGYNVTPIL</sequence>
<organism evidence="1 2">
    <name type="scientific">Pustulibacterium marinum</name>
    <dbReference type="NCBI Taxonomy" id="1224947"/>
    <lineage>
        <taxon>Bacteria</taxon>
        <taxon>Pseudomonadati</taxon>
        <taxon>Bacteroidota</taxon>
        <taxon>Flavobacteriia</taxon>
        <taxon>Flavobacteriales</taxon>
        <taxon>Flavobacteriaceae</taxon>
        <taxon>Pustulibacterium</taxon>
    </lineage>
</organism>
<protein>
    <recommendedName>
        <fullName evidence="3">TraB family protein</fullName>
    </recommendedName>
</protein>
<dbReference type="CDD" id="cd14789">
    <property type="entry name" value="Tiki"/>
    <property type="match status" value="1"/>
</dbReference>
<dbReference type="PANTHER" id="PTHR40590:SF1">
    <property type="entry name" value="CYTOPLASMIC PROTEIN"/>
    <property type="match status" value="1"/>
</dbReference>
<dbReference type="STRING" id="1224947.SAMN05216480_10239"/>